<comment type="caution">
    <text evidence="1">The sequence shown here is derived from an EMBL/GenBank/DDBJ whole genome shotgun (WGS) entry which is preliminary data.</text>
</comment>
<organism evidence="1 2">
    <name type="scientific">Knoellia aerolata DSM 18566</name>
    <dbReference type="NCBI Taxonomy" id="1385519"/>
    <lineage>
        <taxon>Bacteria</taxon>
        <taxon>Bacillati</taxon>
        <taxon>Actinomycetota</taxon>
        <taxon>Actinomycetes</taxon>
        <taxon>Micrococcales</taxon>
        <taxon>Intrasporangiaceae</taxon>
        <taxon>Knoellia</taxon>
    </lineage>
</organism>
<proteinExistence type="predicted"/>
<gene>
    <name evidence="1" type="ORF">N801_11770</name>
</gene>
<dbReference type="AlphaFoldDB" id="A0A0A0K3M8"/>
<evidence type="ECO:0000313" key="2">
    <source>
        <dbReference type="Proteomes" id="UP000030013"/>
    </source>
</evidence>
<name>A0A0A0K3M8_9MICO</name>
<dbReference type="STRING" id="1385519.N801_11770"/>
<accession>A0A0A0K3M8</accession>
<protein>
    <submittedName>
        <fullName evidence="1">Uncharacterized protein</fullName>
    </submittedName>
</protein>
<sequence>MAAIERLVKSEVLEDRISQAVSTAGHARLALAPSRSRRRAP</sequence>
<dbReference type="Proteomes" id="UP000030013">
    <property type="component" value="Unassembled WGS sequence"/>
</dbReference>
<keyword evidence="2" id="KW-1185">Reference proteome</keyword>
<reference evidence="1 2" key="1">
    <citation type="submission" date="2013-08" db="EMBL/GenBank/DDBJ databases">
        <title>The genome sequence of Knoellia aerolata.</title>
        <authorList>
            <person name="Zhu W."/>
            <person name="Wang G."/>
        </authorList>
    </citation>
    <scope>NUCLEOTIDE SEQUENCE [LARGE SCALE GENOMIC DNA]</scope>
    <source>
        <strain evidence="1 2">DSM 18566</strain>
    </source>
</reference>
<dbReference type="EMBL" id="AVPL01000002">
    <property type="protein sequence ID" value="KGN42897.1"/>
    <property type="molecule type" value="Genomic_DNA"/>
</dbReference>
<evidence type="ECO:0000313" key="1">
    <source>
        <dbReference type="EMBL" id="KGN42897.1"/>
    </source>
</evidence>